<dbReference type="OrthoDB" id="5769458at2"/>
<comment type="similarity">
    <text evidence="1">Belongs to the flagella basal body rod proteins family.</text>
</comment>
<organism evidence="3 4">
    <name type="scientific">Shewanella hanedai</name>
    <name type="common">Alteromonas hanedai</name>
    <dbReference type="NCBI Taxonomy" id="25"/>
    <lineage>
        <taxon>Bacteria</taxon>
        <taxon>Pseudomonadati</taxon>
        <taxon>Pseudomonadota</taxon>
        <taxon>Gammaproteobacteria</taxon>
        <taxon>Alteromonadales</taxon>
        <taxon>Shewanellaceae</taxon>
        <taxon>Shewanella</taxon>
    </lineage>
</organism>
<keyword evidence="4" id="KW-1185">Reference proteome</keyword>
<dbReference type="Pfam" id="PF06429">
    <property type="entry name" value="Flg_bbr_C"/>
    <property type="match status" value="1"/>
</dbReference>
<proteinExistence type="inferred from homology"/>
<name>A0A553JUY8_SHEHA</name>
<keyword evidence="3" id="KW-0282">Flagellum</keyword>
<dbReference type="AlphaFoldDB" id="A0A553JUY8"/>
<keyword evidence="3" id="KW-0966">Cell projection</keyword>
<protein>
    <submittedName>
        <fullName evidence="3">Flagellar biosynthesis protein FlgC</fullName>
    </submittedName>
</protein>
<dbReference type="Proteomes" id="UP000318126">
    <property type="component" value="Unassembled WGS sequence"/>
</dbReference>
<evidence type="ECO:0000259" key="2">
    <source>
        <dbReference type="Pfam" id="PF06429"/>
    </source>
</evidence>
<evidence type="ECO:0000256" key="1">
    <source>
        <dbReference type="ARBA" id="ARBA00009677"/>
    </source>
</evidence>
<feature type="domain" description="Flagellar basal-body/hook protein C-terminal" evidence="2">
    <location>
        <begin position="80"/>
        <end position="124"/>
    </location>
</feature>
<evidence type="ECO:0000313" key="3">
    <source>
        <dbReference type="EMBL" id="TRY16265.1"/>
    </source>
</evidence>
<gene>
    <name evidence="3" type="ORF">FN961_01155</name>
</gene>
<dbReference type="InterPro" id="IPR010930">
    <property type="entry name" value="Flg_bb/hook_C_dom"/>
</dbReference>
<reference evidence="4" key="1">
    <citation type="submission" date="2019-07" db="EMBL/GenBank/DDBJ databases">
        <title>Shewanella sp. YLB-08 draft genomic sequence.</title>
        <authorList>
            <person name="Yu L."/>
        </authorList>
    </citation>
    <scope>NUCLEOTIDE SEQUENCE [LARGE SCALE GENOMIC DNA]</scope>
    <source>
        <strain evidence="4">JCM 20706</strain>
    </source>
</reference>
<comment type="caution">
    <text evidence="3">The sequence shown here is derived from an EMBL/GenBank/DDBJ whole genome shotgun (WGS) entry which is preliminary data.</text>
</comment>
<dbReference type="RefSeq" id="WP_143562711.1">
    <property type="nucleotide sequence ID" value="NZ_BMPL01000001.1"/>
</dbReference>
<keyword evidence="3" id="KW-0969">Cilium</keyword>
<dbReference type="EMBL" id="VKGK01000001">
    <property type="protein sequence ID" value="TRY16265.1"/>
    <property type="molecule type" value="Genomic_DNA"/>
</dbReference>
<evidence type="ECO:0000313" key="4">
    <source>
        <dbReference type="Proteomes" id="UP000318126"/>
    </source>
</evidence>
<accession>A0A553JUY8</accession>
<sequence length="127" mass="14059">MAELDVKSIVQTGMAFERVRIEAASLNIARANAVSANTSQVEPLFMATLSSSELLPENVKLTSYYKNKAIYQPAHPLADKQGFIYKPDIDLAHEMVTLSSAKRAYEANIKVYNSYKEMSAKALEIGK</sequence>